<dbReference type="Pfam" id="PF01590">
    <property type="entry name" value="GAF"/>
    <property type="match status" value="1"/>
</dbReference>
<dbReference type="Pfam" id="PF08446">
    <property type="entry name" value="PAS_2"/>
    <property type="match status" value="1"/>
</dbReference>
<organism evidence="11 12">
    <name type="scientific">Capsulimonas corticalis</name>
    <dbReference type="NCBI Taxonomy" id="2219043"/>
    <lineage>
        <taxon>Bacteria</taxon>
        <taxon>Bacillati</taxon>
        <taxon>Armatimonadota</taxon>
        <taxon>Armatimonadia</taxon>
        <taxon>Capsulimonadales</taxon>
        <taxon>Capsulimonadaceae</taxon>
        <taxon>Capsulimonas</taxon>
    </lineage>
</organism>
<dbReference type="EMBL" id="AP025739">
    <property type="protein sequence ID" value="BDI30311.1"/>
    <property type="molecule type" value="Genomic_DNA"/>
</dbReference>
<dbReference type="Gene3D" id="3.30.450.270">
    <property type="match status" value="1"/>
</dbReference>
<keyword evidence="7" id="KW-0808">Transferase</keyword>
<dbReference type="SMART" id="SM00388">
    <property type="entry name" value="HisKA"/>
    <property type="match status" value="1"/>
</dbReference>
<dbReference type="Proteomes" id="UP000287394">
    <property type="component" value="Chromosome"/>
</dbReference>
<dbReference type="GO" id="GO:0009584">
    <property type="term" value="P:detection of visible light"/>
    <property type="evidence" value="ECO:0007669"/>
    <property type="project" value="InterPro"/>
</dbReference>
<dbReference type="PANTHER" id="PTHR42878:SF15">
    <property type="entry name" value="BACTERIOPHYTOCHROME"/>
    <property type="match status" value="1"/>
</dbReference>
<dbReference type="Gene3D" id="1.10.287.130">
    <property type="match status" value="1"/>
</dbReference>
<evidence type="ECO:0000256" key="4">
    <source>
        <dbReference type="ARBA" id="ARBA00022543"/>
    </source>
</evidence>
<evidence type="ECO:0000313" key="11">
    <source>
        <dbReference type="EMBL" id="BDI30311.1"/>
    </source>
</evidence>
<evidence type="ECO:0000256" key="6">
    <source>
        <dbReference type="ARBA" id="ARBA00022606"/>
    </source>
</evidence>
<dbReference type="InterPro" id="IPR005467">
    <property type="entry name" value="His_kinase_dom"/>
</dbReference>
<dbReference type="SMART" id="SM00065">
    <property type="entry name" value="GAF"/>
    <property type="match status" value="1"/>
</dbReference>
<dbReference type="Gene3D" id="3.30.565.10">
    <property type="entry name" value="Histidine kinase-like ATPase, C-terminal domain"/>
    <property type="match status" value="1"/>
</dbReference>
<evidence type="ECO:0000256" key="9">
    <source>
        <dbReference type="ARBA" id="ARBA00022991"/>
    </source>
</evidence>
<dbReference type="Gene3D" id="3.30.450.40">
    <property type="match status" value="1"/>
</dbReference>
<dbReference type="SUPFAM" id="SSF55874">
    <property type="entry name" value="ATPase domain of HSP90 chaperone/DNA topoisomerase II/histidine kinase"/>
    <property type="match status" value="1"/>
</dbReference>
<comment type="catalytic activity">
    <reaction evidence="1">
        <text>ATP + protein L-histidine = ADP + protein N-phospho-L-histidine.</text>
        <dbReference type="EC" id="2.7.13.3"/>
    </reaction>
</comment>
<dbReference type="InterPro" id="IPR050351">
    <property type="entry name" value="BphY/WalK/GraS-like"/>
</dbReference>
<dbReference type="GO" id="GO:0000156">
    <property type="term" value="F:phosphorelay response regulator activity"/>
    <property type="evidence" value="ECO:0007669"/>
    <property type="project" value="TreeGrafter"/>
</dbReference>
<keyword evidence="8 11" id="KW-0418">Kinase</keyword>
<dbReference type="SUPFAM" id="SSF55781">
    <property type="entry name" value="GAF domain-like"/>
    <property type="match status" value="2"/>
</dbReference>
<keyword evidence="12" id="KW-1185">Reference proteome</keyword>
<dbReference type="SMART" id="SM00387">
    <property type="entry name" value="HATPase_c"/>
    <property type="match status" value="1"/>
</dbReference>
<comment type="similarity">
    <text evidence="2">In the N-terminal section; belongs to the phytochrome family.</text>
</comment>
<keyword evidence="5" id="KW-0597">Phosphoprotein</keyword>
<dbReference type="GO" id="GO:0006355">
    <property type="term" value="P:regulation of DNA-templated transcription"/>
    <property type="evidence" value="ECO:0007669"/>
    <property type="project" value="InterPro"/>
</dbReference>
<evidence type="ECO:0000256" key="10">
    <source>
        <dbReference type="ARBA" id="ARBA00023170"/>
    </source>
</evidence>
<keyword evidence="10" id="KW-0675">Receptor</keyword>
<dbReference type="InterPro" id="IPR003018">
    <property type="entry name" value="GAF"/>
</dbReference>
<dbReference type="FunFam" id="3.30.565.10:FF:000006">
    <property type="entry name" value="Sensor histidine kinase WalK"/>
    <property type="match status" value="1"/>
</dbReference>
<dbReference type="InterPro" id="IPR036097">
    <property type="entry name" value="HisK_dim/P_sf"/>
</dbReference>
<dbReference type="GO" id="GO:0007234">
    <property type="term" value="P:osmosensory signaling via phosphorelay pathway"/>
    <property type="evidence" value="ECO:0007669"/>
    <property type="project" value="TreeGrafter"/>
</dbReference>
<dbReference type="OrthoDB" id="9760752at2"/>
<evidence type="ECO:0000256" key="7">
    <source>
        <dbReference type="ARBA" id="ARBA00022679"/>
    </source>
</evidence>
<evidence type="ECO:0000256" key="5">
    <source>
        <dbReference type="ARBA" id="ARBA00022553"/>
    </source>
</evidence>
<accession>A0A402CV56</accession>
<dbReference type="InterPro" id="IPR036890">
    <property type="entry name" value="HATPase_C_sf"/>
</dbReference>
<dbReference type="InterPro" id="IPR035965">
    <property type="entry name" value="PAS-like_dom_sf"/>
</dbReference>
<protein>
    <recommendedName>
        <fullName evidence="3">histidine kinase</fullName>
        <ecNumber evidence="3">2.7.13.3</ecNumber>
    </recommendedName>
</protein>
<gene>
    <name evidence="11" type="ORF">CCAX7_23620</name>
</gene>
<dbReference type="PROSITE" id="PS50046">
    <property type="entry name" value="PHYTOCHROME_2"/>
    <property type="match status" value="1"/>
</dbReference>
<evidence type="ECO:0000313" key="12">
    <source>
        <dbReference type="Proteomes" id="UP000287394"/>
    </source>
</evidence>
<dbReference type="InterPro" id="IPR043150">
    <property type="entry name" value="Phytochrome_PHY_sf"/>
</dbReference>
<dbReference type="InterPro" id="IPR013654">
    <property type="entry name" value="PAS_2"/>
</dbReference>
<keyword evidence="9" id="KW-0157">Chromophore</keyword>
<dbReference type="Gene3D" id="3.30.450.20">
    <property type="entry name" value="PAS domain"/>
    <property type="match status" value="1"/>
</dbReference>
<dbReference type="EC" id="2.7.13.3" evidence="3"/>
<proteinExistence type="inferred from homology"/>
<dbReference type="InterPro" id="IPR013515">
    <property type="entry name" value="Phytochrome_cen-reg"/>
</dbReference>
<keyword evidence="4" id="KW-0600">Photoreceptor protein</keyword>
<dbReference type="KEGG" id="ccot:CCAX7_23620"/>
<evidence type="ECO:0000256" key="2">
    <source>
        <dbReference type="ARBA" id="ARBA00006402"/>
    </source>
</evidence>
<evidence type="ECO:0000256" key="8">
    <source>
        <dbReference type="ARBA" id="ARBA00022777"/>
    </source>
</evidence>
<dbReference type="InterPro" id="IPR003661">
    <property type="entry name" value="HisK_dim/P_dom"/>
</dbReference>
<sequence>MPEASTTGAAIDLTNCDREPIHIPGRVQPHGALLAFAVPQLRLTHISDNTEALFGIPAASLLGADGSALLGARGILHLRTCLGGLDPSRMNPVKLTLNTPNGASSFDGIVHRTDQALIMELEPSVGGRGVEFLGFYHAVRDSLTRLQKTSGVDALCQFAAEEVRRITGFDRVMGYRFDEEWNGTVIAESKRADMAPFFGLRYPASDIPSQARALYTRNWLRIASDVSYTPADLLAAPDSGEPLDLSHSVLRSVSPIHIQYLKNMGVGASMSVSIMRGDKLWGLIACHHETARFVSYETRAACEFLGQILSIQIAASEDVEEQRYVARLRDIRLRLQDGLRDWNASDRFPQSLESDLLGLFDATGAAVCIGGEIARIGQAPAPADLPAIVEWLKTRPEEESYATDSLAASIPALEIAPETASGMLALFIDRDRGDCFVWFRPEVIRTVDWAGDPHKPVDPEGDSMVLHPRKSFELWKQSVRGRSLAWRAADLTAAAELRAALLSAALRRAFGDVSRLNRELQSSNAELDAFAYIVSHDLKEPLRGVRNYASILAEDQAEALVGEGREQLATLSGLTIRMETLIDSLLEYSRVGRVDLEFEPVDLNKVVEDTARILHAQMEQRGVELRIPRPLPTLLADHVRIAHVYQNLIGNALKYRDEDGGWIELGYADDGSIRPPGEEDGEAAPLVLWVRDNGIGIPERRWGDVFQIFRRLHGRDKYGGGSGAGLTIVKRIVERHDGAIWIDSAPGAGTTFYFTLAQPR</sequence>
<keyword evidence="6" id="KW-0716">Sensory transduction</keyword>
<dbReference type="InterPro" id="IPR016132">
    <property type="entry name" value="Phyto_chromo_attachment"/>
</dbReference>
<dbReference type="GO" id="GO:0030295">
    <property type="term" value="F:protein kinase activator activity"/>
    <property type="evidence" value="ECO:0007669"/>
    <property type="project" value="TreeGrafter"/>
</dbReference>
<evidence type="ECO:0000256" key="1">
    <source>
        <dbReference type="ARBA" id="ARBA00000085"/>
    </source>
</evidence>
<dbReference type="RefSeq" id="WP_119321272.1">
    <property type="nucleotide sequence ID" value="NZ_AP025739.1"/>
</dbReference>
<dbReference type="AlphaFoldDB" id="A0A402CV56"/>
<dbReference type="GO" id="GO:0000155">
    <property type="term" value="F:phosphorelay sensor kinase activity"/>
    <property type="evidence" value="ECO:0007669"/>
    <property type="project" value="InterPro"/>
</dbReference>
<reference evidence="11 12" key="1">
    <citation type="journal article" date="2019" name="Int. J. Syst. Evol. Microbiol.">
        <title>Capsulimonas corticalis gen. nov., sp. nov., an aerobic capsulated bacterium, of a novel bacterial order, Capsulimonadales ord. nov., of the class Armatimonadia of the phylum Armatimonadetes.</title>
        <authorList>
            <person name="Li J."/>
            <person name="Kudo C."/>
            <person name="Tonouchi A."/>
        </authorList>
    </citation>
    <scope>NUCLEOTIDE SEQUENCE [LARGE SCALE GENOMIC DNA]</scope>
    <source>
        <strain evidence="11 12">AX-7</strain>
    </source>
</reference>
<dbReference type="InterPro" id="IPR003594">
    <property type="entry name" value="HATPase_dom"/>
</dbReference>
<dbReference type="SUPFAM" id="SSF47384">
    <property type="entry name" value="Homodimeric domain of signal transducing histidine kinase"/>
    <property type="match status" value="1"/>
</dbReference>
<dbReference type="PANTHER" id="PTHR42878">
    <property type="entry name" value="TWO-COMPONENT HISTIDINE KINASE"/>
    <property type="match status" value="1"/>
</dbReference>
<dbReference type="Pfam" id="PF02518">
    <property type="entry name" value="HATPase_c"/>
    <property type="match status" value="1"/>
</dbReference>
<dbReference type="SUPFAM" id="SSF55785">
    <property type="entry name" value="PYP-like sensor domain (PAS domain)"/>
    <property type="match status" value="1"/>
</dbReference>
<name>A0A402CV56_9BACT</name>
<dbReference type="CDD" id="cd00082">
    <property type="entry name" value="HisKA"/>
    <property type="match status" value="1"/>
</dbReference>
<dbReference type="InterPro" id="IPR001294">
    <property type="entry name" value="Phytochrome"/>
</dbReference>
<dbReference type="PRINTS" id="PR01033">
    <property type="entry name" value="PHYTOCHROME"/>
</dbReference>
<dbReference type="Pfam" id="PF00512">
    <property type="entry name" value="HisKA"/>
    <property type="match status" value="1"/>
</dbReference>
<dbReference type="InterPro" id="IPR029016">
    <property type="entry name" value="GAF-like_dom_sf"/>
</dbReference>
<dbReference type="Pfam" id="PF00360">
    <property type="entry name" value="PHY"/>
    <property type="match status" value="1"/>
</dbReference>
<dbReference type="PROSITE" id="PS50109">
    <property type="entry name" value="HIS_KIN"/>
    <property type="match status" value="1"/>
</dbReference>
<dbReference type="GO" id="GO:0009881">
    <property type="term" value="F:photoreceptor activity"/>
    <property type="evidence" value="ECO:0007669"/>
    <property type="project" value="UniProtKB-KW"/>
</dbReference>
<evidence type="ECO:0000256" key="3">
    <source>
        <dbReference type="ARBA" id="ARBA00012438"/>
    </source>
</evidence>